<gene>
    <name evidence="1" type="ORF">SE18_14900</name>
</gene>
<sequence>MPDPQEQNKPQIPKLIESDILIPFSPKLAKVLGDLEALFLQQLHYHTYYRSHPYLFVGQYSWHRKSYDDWCLELRHSKPKTLQVAARKLENHHIIYGCPVNVQNRQQKWYTINHQAIQVINTSLEELVRLDKKQAYERLLPMIEPHYDRNVSDRFLAALRNSEYPISSQRG</sequence>
<evidence type="ECO:0000313" key="1">
    <source>
        <dbReference type="EMBL" id="KPL86144.1"/>
    </source>
</evidence>
<accession>A0A0P6Y8C8</accession>
<dbReference type="OrthoDB" id="8478760at2"/>
<protein>
    <submittedName>
        <fullName evidence="1">Uncharacterized protein</fullName>
    </submittedName>
</protein>
<proteinExistence type="predicted"/>
<comment type="caution">
    <text evidence="1">The sequence shown here is derived from an EMBL/GenBank/DDBJ whole genome shotgun (WGS) entry which is preliminary data.</text>
</comment>
<evidence type="ECO:0000313" key="2">
    <source>
        <dbReference type="Proteomes" id="UP000050277"/>
    </source>
</evidence>
<keyword evidence="2" id="KW-1185">Reference proteome</keyword>
<reference evidence="1 2" key="1">
    <citation type="submission" date="2015-07" db="EMBL/GenBank/DDBJ databases">
        <title>Whole genome sequence of Herpetosiphon geysericola DSM 7119.</title>
        <authorList>
            <person name="Hemp J."/>
            <person name="Ward L.M."/>
            <person name="Pace L.A."/>
            <person name="Fischer W.W."/>
        </authorList>
    </citation>
    <scope>NUCLEOTIDE SEQUENCE [LARGE SCALE GENOMIC DNA]</scope>
    <source>
        <strain evidence="1 2">DSM 7119</strain>
    </source>
</reference>
<dbReference type="AlphaFoldDB" id="A0A0P6Y8C8"/>
<name>A0A0P6Y8C8_9CHLR</name>
<dbReference type="Proteomes" id="UP000050277">
    <property type="component" value="Unassembled WGS sequence"/>
</dbReference>
<dbReference type="EMBL" id="LGKP01000022">
    <property type="protein sequence ID" value="KPL86144.1"/>
    <property type="molecule type" value="Genomic_DNA"/>
</dbReference>
<organism evidence="1 2">
    <name type="scientific">Herpetosiphon geysericola</name>
    <dbReference type="NCBI Taxonomy" id="70996"/>
    <lineage>
        <taxon>Bacteria</taxon>
        <taxon>Bacillati</taxon>
        <taxon>Chloroflexota</taxon>
        <taxon>Chloroflexia</taxon>
        <taxon>Herpetosiphonales</taxon>
        <taxon>Herpetosiphonaceae</taxon>
        <taxon>Herpetosiphon</taxon>
    </lineage>
</organism>
<dbReference type="RefSeq" id="WP_054535247.1">
    <property type="nucleotide sequence ID" value="NZ_LGKP01000022.1"/>
</dbReference>